<sequence>MDAARPTSATSTPEGEDPSTNPRRLPGYEEQRQGLRALSSVKGRTAQKTGRKAAGGAEEHRQDVPRSLPIQGLLRPRPG</sequence>
<accession>A0AAV7M1K7</accession>
<evidence type="ECO:0000256" key="1">
    <source>
        <dbReference type="SAM" id="MobiDB-lite"/>
    </source>
</evidence>
<feature type="compositionally biased region" description="Polar residues" evidence="1">
    <location>
        <begin position="7"/>
        <end position="22"/>
    </location>
</feature>
<organism evidence="2 3">
    <name type="scientific">Pleurodeles waltl</name>
    <name type="common">Iberian ribbed newt</name>
    <dbReference type="NCBI Taxonomy" id="8319"/>
    <lineage>
        <taxon>Eukaryota</taxon>
        <taxon>Metazoa</taxon>
        <taxon>Chordata</taxon>
        <taxon>Craniata</taxon>
        <taxon>Vertebrata</taxon>
        <taxon>Euteleostomi</taxon>
        <taxon>Amphibia</taxon>
        <taxon>Batrachia</taxon>
        <taxon>Caudata</taxon>
        <taxon>Salamandroidea</taxon>
        <taxon>Salamandridae</taxon>
        <taxon>Pleurodelinae</taxon>
        <taxon>Pleurodeles</taxon>
    </lineage>
</organism>
<dbReference type="EMBL" id="JANPWB010000014">
    <property type="protein sequence ID" value="KAJ1095763.1"/>
    <property type="molecule type" value="Genomic_DNA"/>
</dbReference>
<feature type="region of interest" description="Disordered" evidence="1">
    <location>
        <begin position="1"/>
        <end position="79"/>
    </location>
</feature>
<name>A0AAV7M1K7_PLEWA</name>
<keyword evidence="3" id="KW-1185">Reference proteome</keyword>
<dbReference type="AlphaFoldDB" id="A0AAV7M1K7"/>
<evidence type="ECO:0000313" key="3">
    <source>
        <dbReference type="Proteomes" id="UP001066276"/>
    </source>
</evidence>
<gene>
    <name evidence="2" type="ORF">NDU88_000919</name>
</gene>
<dbReference type="Proteomes" id="UP001066276">
    <property type="component" value="Chromosome 10"/>
</dbReference>
<proteinExistence type="predicted"/>
<protein>
    <submittedName>
        <fullName evidence="2">Uncharacterized protein</fullName>
    </submittedName>
</protein>
<reference evidence="2" key="1">
    <citation type="journal article" date="2022" name="bioRxiv">
        <title>Sequencing and chromosome-scale assembly of the giantPleurodeles waltlgenome.</title>
        <authorList>
            <person name="Brown T."/>
            <person name="Elewa A."/>
            <person name="Iarovenko S."/>
            <person name="Subramanian E."/>
            <person name="Araus A.J."/>
            <person name="Petzold A."/>
            <person name="Susuki M."/>
            <person name="Suzuki K.-i.T."/>
            <person name="Hayashi T."/>
            <person name="Toyoda A."/>
            <person name="Oliveira C."/>
            <person name="Osipova E."/>
            <person name="Leigh N.D."/>
            <person name="Simon A."/>
            <person name="Yun M.H."/>
        </authorList>
    </citation>
    <scope>NUCLEOTIDE SEQUENCE</scope>
    <source>
        <strain evidence="2">20211129_DDA</strain>
        <tissue evidence="2">Liver</tissue>
    </source>
</reference>
<comment type="caution">
    <text evidence="2">The sequence shown here is derived from an EMBL/GenBank/DDBJ whole genome shotgun (WGS) entry which is preliminary data.</text>
</comment>
<evidence type="ECO:0000313" key="2">
    <source>
        <dbReference type="EMBL" id="KAJ1095763.1"/>
    </source>
</evidence>